<dbReference type="AlphaFoldDB" id="A0AAE1PTZ5"/>
<accession>A0AAE1PTZ5</accession>
<name>A0AAE1PTZ5_9EUCA</name>
<sequence>MYSFFAQHLALTHYNKTTCSECNPNLTPSPPLTPNPSPSPPLTPNPSPSPPLTPNPSPSPPLTPNPSPSPPLTPATPTSSSRCNQTTITPTATVTQGHHNYTCAVMGAGT</sequence>
<feature type="compositionally biased region" description="Pro residues" evidence="1">
    <location>
        <begin position="27"/>
        <end position="74"/>
    </location>
</feature>
<gene>
    <name evidence="2" type="ORF">Pmani_015194</name>
</gene>
<organism evidence="2 3">
    <name type="scientific">Petrolisthes manimaculis</name>
    <dbReference type="NCBI Taxonomy" id="1843537"/>
    <lineage>
        <taxon>Eukaryota</taxon>
        <taxon>Metazoa</taxon>
        <taxon>Ecdysozoa</taxon>
        <taxon>Arthropoda</taxon>
        <taxon>Crustacea</taxon>
        <taxon>Multicrustacea</taxon>
        <taxon>Malacostraca</taxon>
        <taxon>Eumalacostraca</taxon>
        <taxon>Eucarida</taxon>
        <taxon>Decapoda</taxon>
        <taxon>Pleocyemata</taxon>
        <taxon>Anomura</taxon>
        <taxon>Galatheoidea</taxon>
        <taxon>Porcellanidae</taxon>
        <taxon>Petrolisthes</taxon>
    </lineage>
</organism>
<evidence type="ECO:0000313" key="3">
    <source>
        <dbReference type="Proteomes" id="UP001292094"/>
    </source>
</evidence>
<evidence type="ECO:0000256" key="1">
    <source>
        <dbReference type="SAM" id="MobiDB-lite"/>
    </source>
</evidence>
<feature type="region of interest" description="Disordered" evidence="1">
    <location>
        <begin position="22"/>
        <end position="99"/>
    </location>
</feature>
<feature type="compositionally biased region" description="Low complexity" evidence="1">
    <location>
        <begin position="75"/>
        <end position="95"/>
    </location>
</feature>
<reference evidence="2" key="1">
    <citation type="submission" date="2023-11" db="EMBL/GenBank/DDBJ databases">
        <title>Genome assemblies of two species of porcelain crab, Petrolisthes cinctipes and Petrolisthes manimaculis (Anomura: Porcellanidae).</title>
        <authorList>
            <person name="Angst P."/>
        </authorList>
    </citation>
    <scope>NUCLEOTIDE SEQUENCE</scope>
    <source>
        <strain evidence="2">PB745_02</strain>
        <tissue evidence="2">Gill</tissue>
    </source>
</reference>
<comment type="caution">
    <text evidence="2">The sequence shown here is derived from an EMBL/GenBank/DDBJ whole genome shotgun (WGS) entry which is preliminary data.</text>
</comment>
<proteinExistence type="predicted"/>
<protein>
    <submittedName>
        <fullName evidence="2">Uncharacterized protein</fullName>
    </submittedName>
</protein>
<keyword evidence="3" id="KW-1185">Reference proteome</keyword>
<dbReference type="EMBL" id="JAWZYT010001304">
    <property type="protein sequence ID" value="KAK4313465.1"/>
    <property type="molecule type" value="Genomic_DNA"/>
</dbReference>
<dbReference type="Proteomes" id="UP001292094">
    <property type="component" value="Unassembled WGS sequence"/>
</dbReference>
<evidence type="ECO:0000313" key="2">
    <source>
        <dbReference type="EMBL" id="KAK4313465.1"/>
    </source>
</evidence>